<protein>
    <recommendedName>
        <fullName evidence="2">BZIP domain-containing protein</fullName>
    </recommendedName>
</protein>
<name>A0A9P5MSS1_9AGAM</name>
<gene>
    <name evidence="3" type="ORF">DFH94DRAFT_755738</name>
</gene>
<dbReference type="AlphaFoldDB" id="A0A9P5MSS1"/>
<dbReference type="GO" id="GO:0003700">
    <property type="term" value="F:DNA-binding transcription factor activity"/>
    <property type="evidence" value="ECO:0007669"/>
    <property type="project" value="InterPro"/>
</dbReference>
<dbReference type="InterPro" id="IPR004827">
    <property type="entry name" value="bZIP"/>
</dbReference>
<reference evidence="3" key="1">
    <citation type="submission" date="2019-10" db="EMBL/GenBank/DDBJ databases">
        <authorList>
            <consortium name="DOE Joint Genome Institute"/>
            <person name="Kuo A."/>
            <person name="Miyauchi S."/>
            <person name="Kiss E."/>
            <person name="Drula E."/>
            <person name="Kohler A."/>
            <person name="Sanchez-Garcia M."/>
            <person name="Andreopoulos B."/>
            <person name="Barry K.W."/>
            <person name="Bonito G."/>
            <person name="Buee M."/>
            <person name="Carver A."/>
            <person name="Chen C."/>
            <person name="Cichocki N."/>
            <person name="Clum A."/>
            <person name="Culley D."/>
            <person name="Crous P.W."/>
            <person name="Fauchery L."/>
            <person name="Girlanda M."/>
            <person name="Hayes R."/>
            <person name="Keri Z."/>
            <person name="LaButti K."/>
            <person name="Lipzen A."/>
            <person name="Lombard V."/>
            <person name="Magnuson J."/>
            <person name="Maillard F."/>
            <person name="Morin E."/>
            <person name="Murat C."/>
            <person name="Nolan M."/>
            <person name="Ohm R."/>
            <person name="Pangilinan J."/>
            <person name="Pereira M."/>
            <person name="Perotto S."/>
            <person name="Peter M."/>
            <person name="Riley R."/>
            <person name="Sitrit Y."/>
            <person name="Stielow B."/>
            <person name="Szollosi G."/>
            <person name="Zifcakova L."/>
            <person name="Stursova M."/>
            <person name="Spatafora J.W."/>
            <person name="Tedersoo L."/>
            <person name="Vaario L.-M."/>
            <person name="Yamada A."/>
            <person name="Yan M."/>
            <person name="Wang P."/>
            <person name="Xu J."/>
            <person name="Bruns T."/>
            <person name="Baldrian P."/>
            <person name="Vilgalys R."/>
            <person name="Henrissat B."/>
            <person name="Grigoriev I.V."/>
            <person name="Hibbett D."/>
            <person name="Nagy L.G."/>
            <person name="Martin F.M."/>
        </authorList>
    </citation>
    <scope>NUCLEOTIDE SEQUENCE</scope>
    <source>
        <strain evidence="3">Prilba</strain>
    </source>
</reference>
<dbReference type="Proteomes" id="UP000759537">
    <property type="component" value="Unassembled WGS sequence"/>
</dbReference>
<dbReference type="InterPro" id="IPR046347">
    <property type="entry name" value="bZIP_sf"/>
</dbReference>
<dbReference type="OrthoDB" id="2257100at2759"/>
<keyword evidence="1" id="KW-0175">Coiled coil</keyword>
<proteinExistence type="predicted"/>
<evidence type="ECO:0000256" key="1">
    <source>
        <dbReference type="SAM" id="Coils"/>
    </source>
</evidence>
<dbReference type="Gene3D" id="3.30.160.60">
    <property type="entry name" value="Classic Zinc Finger"/>
    <property type="match status" value="1"/>
</dbReference>
<dbReference type="EMBL" id="WHVB01000013">
    <property type="protein sequence ID" value="KAF8477779.1"/>
    <property type="molecule type" value="Genomic_DNA"/>
</dbReference>
<reference evidence="3" key="2">
    <citation type="journal article" date="2020" name="Nat. Commun.">
        <title>Large-scale genome sequencing of mycorrhizal fungi provides insights into the early evolution of symbiotic traits.</title>
        <authorList>
            <person name="Miyauchi S."/>
            <person name="Kiss E."/>
            <person name="Kuo A."/>
            <person name="Drula E."/>
            <person name="Kohler A."/>
            <person name="Sanchez-Garcia M."/>
            <person name="Morin E."/>
            <person name="Andreopoulos B."/>
            <person name="Barry K.W."/>
            <person name="Bonito G."/>
            <person name="Buee M."/>
            <person name="Carver A."/>
            <person name="Chen C."/>
            <person name="Cichocki N."/>
            <person name="Clum A."/>
            <person name="Culley D."/>
            <person name="Crous P.W."/>
            <person name="Fauchery L."/>
            <person name="Girlanda M."/>
            <person name="Hayes R.D."/>
            <person name="Keri Z."/>
            <person name="LaButti K."/>
            <person name="Lipzen A."/>
            <person name="Lombard V."/>
            <person name="Magnuson J."/>
            <person name="Maillard F."/>
            <person name="Murat C."/>
            <person name="Nolan M."/>
            <person name="Ohm R.A."/>
            <person name="Pangilinan J."/>
            <person name="Pereira M.F."/>
            <person name="Perotto S."/>
            <person name="Peter M."/>
            <person name="Pfister S."/>
            <person name="Riley R."/>
            <person name="Sitrit Y."/>
            <person name="Stielow J.B."/>
            <person name="Szollosi G."/>
            <person name="Zifcakova L."/>
            <person name="Stursova M."/>
            <person name="Spatafora J.W."/>
            <person name="Tedersoo L."/>
            <person name="Vaario L.M."/>
            <person name="Yamada A."/>
            <person name="Yan M."/>
            <person name="Wang P."/>
            <person name="Xu J."/>
            <person name="Bruns T."/>
            <person name="Baldrian P."/>
            <person name="Vilgalys R."/>
            <person name="Dunand C."/>
            <person name="Henrissat B."/>
            <person name="Grigoriev I.V."/>
            <person name="Hibbett D."/>
            <person name="Nagy L.G."/>
            <person name="Martin F.M."/>
        </authorList>
    </citation>
    <scope>NUCLEOTIDE SEQUENCE</scope>
    <source>
        <strain evidence="3">Prilba</strain>
    </source>
</reference>
<dbReference type="SUPFAM" id="SSF57959">
    <property type="entry name" value="Leucine zipper domain"/>
    <property type="match status" value="1"/>
</dbReference>
<feature type="coiled-coil region" evidence="1">
    <location>
        <begin position="97"/>
        <end position="135"/>
    </location>
</feature>
<evidence type="ECO:0000259" key="2">
    <source>
        <dbReference type="PROSITE" id="PS00036"/>
    </source>
</evidence>
<keyword evidence="4" id="KW-1185">Reference proteome</keyword>
<accession>A0A9P5MSS1</accession>
<sequence>MMWHELLLPFIGVKKLHIGSSLTPGLSQALESVSGELALELLSELQALEVPLEIDLATKTLSMFMKTRESVGRPVHLLIPSAEEIIRAKRLQNTLAAQRSRRRKLAYQRELEDAIDAERKEKEMWEARALALEELRDKSQN</sequence>
<organism evidence="3 4">
    <name type="scientific">Russula ochroleuca</name>
    <dbReference type="NCBI Taxonomy" id="152965"/>
    <lineage>
        <taxon>Eukaryota</taxon>
        <taxon>Fungi</taxon>
        <taxon>Dikarya</taxon>
        <taxon>Basidiomycota</taxon>
        <taxon>Agaricomycotina</taxon>
        <taxon>Agaricomycetes</taxon>
        <taxon>Russulales</taxon>
        <taxon>Russulaceae</taxon>
        <taxon>Russula</taxon>
    </lineage>
</organism>
<feature type="domain" description="BZIP" evidence="2">
    <location>
        <begin position="89"/>
        <end position="103"/>
    </location>
</feature>
<dbReference type="PROSITE" id="PS00036">
    <property type="entry name" value="BZIP_BASIC"/>
    <property type="match status" value="1"/>
</dbReference>
<comment type="caution">
    <text evidence="3">The sequence shown here is derived from an EMBL/GenBank/DDBJ whole genome shotgun (WGS) entry which is preliminary data.</text>
</comment>
<evidence type="ECO:0000313" key="3">
    <source>
        <dbReference type="EMBL" id="KAF8477779.1"/>
    </source>
</evidence>
<evidence type="ECO:0000313" key="4">
    <source>
        <dbReference type="Proteomes" id="UP000759537"/>
    </source>
</evidence>
<dbReference type="CDD" id="cd12193">
    <property type="entry name" value="bZIP_GCN4"/>
    <property type="match status" value="1"/>
</dbReference>